<evidence type="ECO:0000256" key="2">
    <source>
        <dbReference type="SAM" id="SignalP"/>
    </source>
</evidence>
<feature type="compositionally biased region" description="Basic and acidic residues" evidence="1">
    <location>
        <begin position="63"/>
        <end position="72"/>
    </location>
</feature>
<reference evidence="3 4" key="1">
    <citation type="submission" date="2024-09" db="EMBL/GenBank/DDBJ databases">
        <title>Floridaenema gen nov. (Aerosakkonemataceae, Aerosakkonematales ord. nov., Cyanobacteria) from benthic tropical and subtropical fresh waters, with the description of four new species.</title>
        <authorList>
            <person name="Moretto J.A."/>
            <person name="Berthold D.E."/>
            <person name="Lefler F.W."/>
            <person name="Huang I.-S."/>
            <person name="Laughinghouse H. IV."/>
        </authorList>
    </citation>
    <scope>NUCLEOTIDE SEQUENCE [LARGE SCALE GENOMIC DNA]</scope>
    <source>
        <strain evidence="3 4">BLCC-F46</strain>
    </source>
</reference>
<dbReference type="EMBL" id="JBHFNQ010000115">
    <property type="protein sequence ID" value="MFB2878214.1"/>
    <property type="molecule type" value="Genomic_DNA"/>
</dbReference>
<evidence type="ECO:0000313" key="3">
    <source>
        <dbReference type="EMBL" id="MFB2878214.1"/>
    </source>
</evidence>
<accession>A0ABV4X605</accession>
<organism evidence="3 4">
    <name type="scientific">Floridaenema aerugineum BLCC-F46</name>
    <dbReference type="NCBI Taxonomy" id="3153654"/>
    <lineage>
        <taxon>Bacteria</taxon>
        <taxon>Bacillati</taxon>
        <taxon>Cyanobacteriota</taxon>
        <taxon>Cyanophyceae</taxon>
        <taxon>Oscillatoriophycideae</taxon>
        <taxon>Aerosakkonematales</taxon>
        <taxon>Aerosakkonemataceae</taxon>
        <taxon>Floridanema</taxon>
        <taxon>Floridanema aerugineum</taxon>
    </lineage>
</organism>
<evidence type="ECO:0000313" key="4">
    <source>
        <dbReference type="Proteomes" id="UP001576774"/>
    </source>
</evidence>
<feature type="signal peptide" evidence="2">
    <location>
        <begin position="1"/>
        <end position="25"/>
    </location>
</feature>
<comment type="caution">
    <text evidence="3">The sequence shown here is derived from an EMBL/GenBank/DDBJ whole genome shotgun (WGS) entry which is preliminary data.</text>
</comment>
<sequence>MGKNTFAIALFSFLTLEIFPTASLAQTVSFSNSQRARQDSTVIGNNNNVTQNINIINNITQPRSDRKSDKRFNPATTRSIPTPPQYQGNSLPPQYQANPQPTRSLKSL</sequence>
<feature type="region of interest" description="Disordered" evidence="1">
    <location>
        <begin position="54"/>
        <end position="108"/>
    </location>
</feature>
<name>A0ABV4X605_9CYAN</name>
<feature type="chain" id="PRO_5045886967" evidence="2">
    <location>
        <begin position="26"/>
        <end position="108"/>
    </location>
</feature>
<proteinExistence type="predicted"/>
<evidence type="ECO:0000256" key="1">
    <source>
        <dbReference type="SAM" id="MobiDB-lite"/>
    </source>
</evidence>
<dbReference type="Proteomes" id="UP001576774">
    <property type="component" value="Unassembled WGS sequence"/>
</dbReference>
<keyword evidence="4" id="KW-1185">Reference proteome</keyword>
<dbReference type="RefSeq" id="WP_413271291.1">
    <property type="nucleotide sequence ID" value="NZ_JBHFNQ010000115.1"/>
</dbReference>
<feature type="compositionally biased region" description="Polar residues" evidence="1">
    <location>
        <begin position="74"/>
        <end position="108"/>
    </location>
</feature>
<keyword evidence="2" id="KW-0732">Signal</keyword>
<gene>
    <name evidence="3" type="ORF">ACE1CC_15285</name>
</gene>
<protein>
    <submittedName>
        <fullName evidence="3">Uncharacterized protein</fullName>
    </submittedName>
</protein>